<sequence length="381" mass="41997">MKKITLSALIIIMPIISSQAQIYIPSEGTKISPNNNVGIGTNNPTAKLTIQAGPDGYPTPLKAITIFGPNSPANLNSAQDISWVFSSAGSSAIRSYRGGDYDTHIQFLTSPSSENNPQVRLHINGEGNIGIGTTDPTTKLDVYGTIKSYESTPLKTTPNSFQLINEIGGSTGSSNKMMNKKWLLRDATSDNWWTARLHDGISVDASYMNPHVDTKTWWERDPNDNIQSWGNAAETYLTINKGNVGIGTTNPTAKLTVAGDINSREVRVTVSAGADFVFENNYNLPSLTSVETFIKENNHLPEIASAKEMKENGINLSEMNIKLLQKIEELTLYTIEQEKKNIEQSKEIDKANKEIETLKKENEGFKSLSERLSKIENQLKK</sequence>
<dbReference type="EMBL" id="JAJJMO010000001">
    <property type="protein sequence ID" value="MCC9073588.1"/>
    <property type="molecule type" value="Genomic_DNA"/>
</dbReference>
<evidence type="ECO:0000256" key="2">
    <source>
        <dbReference type="SAM" id="SignalP"/>
    </source>
</evidence>
<gene>
    <name evidence="3" type="ORF">LNQ49_18580</name>
</gene>
<dbReference type="RefSeq" id="WP_229990504.1">
    <property type="nucleotide sequence ID" value="NZ_JAJJMO010000001.1"/>
</dbReference>
<name>A0ABS8MY55_9FLAO</name>
<keyword evidence="1" id="KW-0175">Coiled coil</keyword>
<comment type="caution">
    <text evidence="3">The sequence shown here is derived from an EMBL/GenBank/DDBJ whole genome shotgun (WGS) entry which is preliminary data.</text>
</comment>
<evidence type="ECO:0000313" key="4">
    <source>
        <dbReference type="Proteomes" id="UP001430919"/>
    </source>
</evidence>
<organism evidence="3 4">
    <name type="scientific">Flavobacterium pisciphilum</name>
    <dbReference type="NCBI Taxonomy" id="2893755"/>
    <lineage>
        <taxon>Bacteria</taxon>
        <taxon>Pseudomonadati</taxon>
        <taxon>Bacteroidota</taxon>
        <taxon>Flavobacteriia</taxon>
        <taxon>Flavobacteriales</taxon>
        <taxon>Flavobacteriaceae</taxon>
        <taxon>Flavobacterium</taxon>
    </lineage>
</organism>
<keyword evidence="4" id="KW-1185">Reference proteome</keyword>
<feature type="signal peptide" evidence="2">
    <location>
        <begin position="1"/>
        <end position="20"/>
    </location>
</feature>
<accession>A0ABS8MY55</accession>
<dbReference type="Proteomes" id="UP001430919">
    <property type="component" value="Unassembled WGS sequence"/>
</dbReference>
<evidence type="ECO:0000313" key="3">
    <source>
        <dbReference type="EMBL" id="MCC9073588.1"/>
    </source>
</evidence>
<keyword evidence="2" id="KW-0732">Signal</keyword>
<proteinExistence type="predicted"/>
<feature type="chain" id="PRO_5046387323" evidence="2">
    <location>
        <begin position="21"/>
        <end position="381"/>
    </location>
</feature>
<protein>
    <submittedName>
        <fullName evidence="3">Uncharacterized protein</fullName>
    </submittedName>
</protein>
<feature type="coiled-coil region" evidence="1">
    <location>
        <begin position="341"/>
        <end position="378"/>
    </location>
</feature>
<reference evidence="3" key="1">
    <citation type="submission" date="2021-11" db="EMBL/GenBank/DDBJ databases">
        <title>Description of novel Flavobacterium species.</title>
        <authorList>
            <person name="Saticioglu I.B."/>
            <person name="Ay H."/>
            <person name="Altun S."/>
            <person name="Duman M."/>
        </authorList>
    </citation>
    <scope>NUCLEOTIDE SEQUENCE</scope>
    <source>
        <strain evidence="3">F-65</strain>
    </source>
</reference>
<evidence type="ECO:0000256" key="1">
    <source>
        <dbReference type="SAM" id="Coils"/>
    </source>
</evidence>